<dbReference type="EMBL" id="CP017150">
    <property type="protein sequence ID" value="AOP55482.1"/>
    <property type="molecule type" value="Genomic_DNA"/>
</dbReference>
<dbReference type="EMBL" id="NRGP01000002">
    <property type="protein sequence ID" value="PCC48435.1"/>
    <property type="molecule type" value="Genomic_DNA"/>
</dbReference>
<evidence type="ECO:0000256" key="4">
    <source>
        <dbReference type="SAM" id="MobiDB-lite"/>
    </source>
</evidence>
<comment type="cofactor">
    <cofactor evidence="3">
        <name>Zn(2+)</name>
        <dbReference type="ChEBI" id="CHEBI:29105"/>
    </cofactor>
    <text evidence="3">Binds 2 Zn(2+) ions per subunit.</text>
</comment>
<protein>
    <submittedName>
        <fullName evidence="5">N-carbamoyl-L-amino acid hydrolase</fullName>
        <ecNumber evidence="5">3.5.1.87</ecNumber>
    </submittedName>
    <submittedName>
        <fullName evidence="6">Zn-dependent hydrolase</fullName>
    </submittedName>
</protein>
<dbReference type="GO" id="GO:0046872">
    <property type="term" value="F:metal ion binding"/>
    <property type="evidence" value="ECO:0007669"/>
    <property type="project" value="UniProtKB-KW"/>
</dbReference>
<feature type="binding site" evidence="3">
    <location>
        <position position="157"/>
    </location>
    <ligand>
        <name>Zn(2+)</name>
        <dbReference type="ChEBI" id="CHEBI:29105"/>
        <label>2</label>
    </ligand>
</feature>
<feature type="region of interest" description="Disordered" evidence="4">
    <location>
        <begin position="1"/>
        <end position="30"/>
    </location>
</feature>
<evidence type="ECO:0000256" key="3">
    <source>
        <dbReference type="PIRSR" id="PIRSR001235-1"/>
    </source>
</evidence>
<dbReference type="eggNOG" id="COG0624">
    <property type="taxonomic scope" value="Bacteria"/>
</dbReference>
<accession>A0A1D7W928</accession>
<dbReference type="RefSeq" id="WP_069601158.1">
    <property type="nucleotide sequence ID" value="NZ_CP017150.1"/>
</dbReference>
<dbReference type="CDD" id="cd03884">
    <property type="entry name" value="M20_bAS"/>
    <property type="match status" value="1"/>
</dbReference>
<reference evidence="6 8" key="3">
    <citation type="journal article" date="2017" name="Elife">
        <title>Extensive horizontal gene transfer in cheese-associated bacteria.</title>
        <authorList>
            <person name="Bonham K.S."/>
            <person name="Wolfe B.E."/>
            <person name="Dutton R.J."/>
        </authorList>
    </citation>
    <scope>NUCLEOTIDE SEQUENCE [LARGE SCALE GENOMIC DNA]</scope>
    <source>
        <strain evidence="6 8">947_7</strain>
    </source>
</reference>
<dbReference type="PIRSF" id="PIRSF001235">
    <property type="entry name" value="Amidase_carbamoylase"/>
    <property type="match status" value="1"/>
</dbReference>
<dbReference type="EC" id="3.5.1.87" evidence="5"/>
<feature type="binding site" evidence="3">
    <location>
        <position position="118"/>
    </location>
    <ligand>
        <name>Zn(2+)</name>
        <dbReference type="ChEBI" id="CHEBI:29105"/>
        <label>2</label>
    </ligand>
</feature>
<dbReference type="Gene3D" id="3.40.630.10">
    <property type="entry name" value="Zn peptidases"/>
    <property type="match status" value="1"/>
</dbReference>
<dbReference type="GO" id="GO:0050538">
    <property type="term" value="F:N-carbamoyl-L-amino-acid hydrolase activity"/>
    <property type="evidence" value="ECO:0007669"/>
    <property type="project" value="UniProtKB-EC"/>
</dbReference>
<dbReference type="SUPFAM" id="SSF55031">
    <property type="entry name" value="Bacterial exopeptidase dimerisation domain"/>
    <property type="match status" value="1"/>
</dbReference>
<dbReference type="PANTHER" id="PTHR32494:SF5">
    <property type="entry name" value="ALLANTOATE AMIDOHYDROLASE"/>
    <property type="match status" value="1"/>
</dbReference>
<accession>A0A2A3ZAQ2</accession>
<gene>
    <name evidence="5" type="ORF">BLSMQ_3784</name>
    <name evidence="6" type="ORF">CIK64_01750</name>
</gene>
<dbReference type="PANTHER" id="PTHR32494">
    <property type="entry name" value="ALLANTOATE DEIMINASE-RELATED"/>
    <property type="match status" value="1"/>
</dbReference>
<evidence type="ECO:0000313" key="7">
    <source>
        <dbReference type="Proteomes" id="UP000094793"/>
    </source>
</evidence>
<dbReference type="InterPro" id="IPR036264">
    <property type="entry name" value="Bact_exopeptidase_dim_dom"/>
</dbReference>
<organism evidence="5 7">
    <name type="scientific">Brevibacterium aurantiacum</name>
    <dbReference type="NCBI Taxonomy" id="273384"/>
    <lineage>
        <taxon>Bacteria</taxon>
        <taxon>Bacillati</taxon>
        <taxon>Actinomycetota</taxon>
        <taxon>Actinomycetes</taxon>
        <taxon>Micrococcales</taxon>
        <taxon>Brevibacteriaceae</taxon>
        <taxon>Brevibacterium</taxon>
    </lineage>
</organism>
<comment type="similarity">
    <text evidence="1">Belongs to the peptidase M20 family.</text>
</comment>
<dbReference type="Pfam" id="PF01546">
    <property type="entry name" value="Peptidase_M20"/>
    <property type="match status" value="1"/>
</dbReference>
<feature type="binding site" evidence="3">
    <location>
        <position position="118"/>
    </location>
    <ligand>
        <name>Zn(2+)</name>
        <dbReference type="ChEBI" id="CHEBI:29105"/>
        <label>1</label>
    </ligand>
</feature>
<reference evidence="5" key="1">
    <citation type="submission" date="2016-09" db="EMBL/GenBank/DDBJ databases">
        <title>Complete Genome Sequence of Brevibacterium aurantiacum SMQ-1335.</title>
        <authorList>
            <person name="de Melo A.G."/>
            <person name="Labrie S.J."/>
            <person name="Dumaresq J."/>
            <person name="Roberts R.J."/>
            <person name="Tremblay D.M."/>
            <person name="Moineau S."/>
        </authorList>
    </citation>
    <scope>NUCLEOTIDE SEQUENCE</scope>
    <source>
        <strain evidence="5">SMQ-1335</strain>
    </source>
</reference>
<reference evidence="7" key="2">
    <citation type="submission" date="2016-09" db="EMBL/GenBank/DDBJ databases">
        <title>Complete Genome Sequence of Brevibacterium linens SMQ-1335.</title>
        <authorList>
            <person name="de Melo A.G."/>
            <person name="Labrie S.J."/>
            <person name="Dumaresq J."/>
            <person name="Roberts R.J."/>
            <person name="Tremblay D.M."/>
            <person name="Moineau S."/>
        </authorList>
    </citation>
    <scope>NUCLEOTIDE SEQUENCE [LARGE SCALE GENOMIC DNA]</scope>
    <source>
        <strain evidence="7">SMQ-1335</strain>
    </source>
</reference>
<feature type="binding site" evidence="3">
    <location>
        <position position="107"/>
    </location>
    <ligand>
        <name>Zn(2+)</name>
        <dbReference type="ChEBI" id="CHEBI:29105"/>
        <label>1</label>
    </ligand>
</feature>
<feature type="binding site" evidence="3">
    <location>
        <position position="216"/>
    </location>
    <ligand>
        <name>Zn(2+)</name>
        <dbReference type="ChEBI" id="CHEBI:29105"/>
        <label>1</label>
    </ligand>
</feature>
<dbReference type="GO" id="GO:0016813">
    <property type="term" value="F:hydrolase activity, acting on carbon-nitrogen (but not peptide) bonds, in linear amidines"/>
    <property type="evidence" value="ECO:0007669"/>
    <property type="project" value="InterPro"/>
</dbReference>
<dbReference type="NCBIfam" id="NF006772">
    <property type="entry name" value="PRK09290.2-1"/>
    <property type="match status" value="1"/>
</dbReference>
<dbReference type="InterPro" id="IPR010158">
    <property type="entry name" value="Amidase_Cbmase"/>
</dbReference>
<keyword evidence="3" id="KW-0862">Zinc</keyword>
<dbReference type="NCBIfam" id="TIGR01879">
    <property type="entry name" value="hydantase"/>
    <property type="match status" value="1"/>
</dbReference>
<feature type="binding site" evidence="3">
    <location>
        <position position="409"/>
    </location>
    <ligand>
        <name>Zn(2+)</name>
        <dbReference type="ChEBI" id="CHEBI:29105"/>
        <label>2</label>
    </ligand>
</feature>
<dbReference type="PATRIC" id="fig|1703.10.peg.3903"/>
<dbReference type="Gene3D" id="3.30.70.360">
    <property type="match status" value="1"/>
</dbReference>
<sequence length="440" mass="46775">MTQTPHPQTPDSKTPSSLNPAPSPATTRADLDDEFLADWSVHSRFGAVEGTNGVDRQAASAADGEQRKWFAELLEKHGFSVHRDAIGNQFGLLELVPGAPYVLTGSHMDSQPTAGRFDGAYGVMSSAHACFAVADELRADPSKAKYNLAVINWFNEEGSRFKPSMMGSNVFTGKAELEAALATADPQGVTVAEALDAIGERGDFTAPEIAAYAEIHVQQGRSMEEDGVTIGLVNATWAAHKYEFRVTGEQAHSGSTLMSDRRDALLGAARLVVAARDLVDDFDAGALHTACGELNVYPNSPVVVASEVGVLLDLRSPSAEVIAAAHDSLMSTVARVREEVGVDIEIVAEHSWDQNPYSEDGVELARSAAEDLGLTSARVMTVAGHDSTNMKDTVPTVMLFVPSVGGVSHSLQEFTKDEDLVSGLHHLTEVVRRLAAGALG</sequence>
<dbReference type="InterPro" id="IPR002933">
    <property type="entry name" value="Peptidase_M20"/>
</dbReference>
<dbReference type="Proteomes" id="UP000094793">
    <property type="component" value="Chromosome"/>
</dbReference>
<evidence type="ECO:0000313" key="6">
    <source>
        <dbReference type="EMBL" id="PCC48435.1"/>
    </source>
</evidence>
<dbReference type="SUPFAM" id="SSF53187">
    <property type="entry name" value="Zn-dependent exopeptidases"/>
    <property type="match status" value="1"/>
</dbReference>
<dbReference type="OrthoDB" id="9808195at2"/>
<keyword evidence="2 5" id="KW-0378">Hydrolase</keyword>
<keyword evidence="3" id="KW-0479">Metal-binding</keyword>
<proteinExistence type="inferred from homology"/>
<evidence type="ECO:0000313" key="8">
    <source>
        <dbReference type="Proteomes" id="UP000217564"/>
    </source>
</evidence>
<dbReference type="Proteomes" id="UP000217564">
    <property type="component" value="Unassembled WGS sequence"/>
</dbReference>
<evidence type="ECO:0000313" key="5">
    <source>
        <dbReference type="EMBL" id="AOP55482.1"/>
    </source>
</evidence>
<dbReference type="KEGG" id="blin:BLSMQ_3784"/>
<name>A0A1D7W928_BREAU</name>
<feature type="compositionally biased region" description="Polar residues" evidence="4">
    <location>
        <begin position="1"/>
        <end position="26"/>
    </location>
</feature>
<evidence type="ECO:0000256" key="1">
    <source>
        <dbReference type="ARBA" id="ARBA00006153"/>
    </source>
</evidence>
<evidence type="ECO:0000256" key="2">
    <source>
        <dbReference type="ARBA" id="ARBA00022801"/>
    </source>
</evidence>
<dbReference type="AlphaFoldDB" id="A0A1D7W928"/>